<proteinExistence type="predicted"/>
<dbReference type="InterPro" id="IPR008947">
    <property type="entry name" value="PLipase_C/P1_nuclease_dom_sf"/>
</dbReference>
<dbReference type="Gene3D" id="1.10.575.10">
    <property type="entry name" value="P1 Nuclease"/>
    <property type="match status" value="1"/>
</dbReference>
<name>A0AAI8CM61_FERIS</name>
<dbReference type="SUPFAM" id="SSF48537">
    <property type="entry name" value="Phospholipase C/P1 nuclease"/>
    <property type="match status" value="1"/>
</dbReference>
<evidence type="ECO:0000313" key="2">
    <source>
        <dbReference type="Proteomes" id="UP000093740"/>
    </source>
</evidence>
<evidence type="ECO:0000313" key="1">
    <source>
        <dbReference type="EMBL" id="AMW33097.1"/>
    </source>
</evidence>
<gene>
    <name evidence="1" type="ORF">NA23_07450</name>
</gene>
<dbReference type="Proteomes" id="UP000093740">
    <property type="component" value="Chromosome"/>
</dbReference>
<dbReference type="GO" id="GO:0016788">
    <property type="term" value="F:hydrolase activity, acting on ester bonds"/>
    <property type="evidence" value="ECO:0007669"/>
    <property type="project" value="InterPro"/>
</dbReference>
<accession>A0AAI8CM61</accession>
<dbReference type="EMBL" id="CP014334">
    <property type="protein sequence ID" value="AMW33097.1"/>
    <property type="molecule type" value="Genomic_DNA"/>
</dbReference>
<organism evidence="1 2">
    <name type="scientific">Fervidobacterium islandicum</name>
    <dbReference type="NCBI Taxonomy" id="2423"/>
    <lineage>
        <taxon>Bacteria</taxon>
        <taxon>Thermotogati</taxon>
        <taxon>Thermotogota</taxon>
        <taxon>Thermotogae</taxon>
        <taxon>Thermotogales</taxon>
        <taxon>Fervidobacteriaceae</taxon>
        <taxon>Fervidobacterium</taxon>
    </lineage>
</organism>
<reference evidence="1 2" key="1">
    <citation type="journal article" date="2015" name="Stand. Genomic Sci.">
        <title>Genome sequence of a native-feather degrading extremely thermophilic Eubacterium, Fervidobacterium islandicum AW-1.</title>
        <authorList>
            <person name="Lee Y.J."/>
            <person name="Jeong H."/>
            <person name="Park G.S."/>
            <person name="Kwak Y."/>
            <person name="Lee S.J."/>
            <person name="Lee S.J."/>
            <person name="Park M.K."/>
            <person name="Kim J.Y."/>
            <person name="Kang H.K."/>
            <person name="Shin J.H."/>
            <person name="Lee D.W."/>
        </authorList>
    </citation>
    <scope>NUCLEOTIDE SEQUENCE [LARGE SCALE GENOMIC DNA]</scope>
    <source>
        <strain evidence="1 2">AW-1</strain>
    </source>
</reference>
<dbReference type="RefSeq" id="WP_033192078.1">
    <property type="nucleotide sequence ID" value="NZ_CP014334.2"/>
</dbReference>
<protein>
    <submittedName>
        <fullName evidence="1">Uncharacterized protein</fullName>
    </submittedName>
</protein>
<keyword evidence="2" id="KW-1185">Reference proteome</keyword>
<sequence length="336" mass="39623">MFNLTRVVVFLIIFLMFSQSLFSWGSHDIFTFLVATSIPNFDYQKLVEIRDYDYVENRRYNTEKYVTYDLVAHGKAKITFDSDLLKVSGVELIQYQLVQDGKLPVWAIFYVYSRSPDNGMDFVEESGIVNAILGDTQANRHAYLKVTFFEYMEGDKSFLHFIKMSKEAFRKGDEYWGYRFLSYALHYLEDLMQPYHVRPGTVPELIQFLFDPKMRVFLRNAHSTYDDYMTFLLTRSKYKEEFYKLIREAKPLTLPVSDEQLIYEAILFSYSMFFDVHDEVKKAFGEILYNRRAMMEDFEKAEEDGKLARLYELTKKLASVLASLCKGVILKTALQN</sequence>
<dbReference type="AlphaFoldDB" id="A0AAI8CM61"/>
<dbReference type="KEGG" id="fia:NA23_07450"/>